<evidence type="ECO:0000313" key="9">
    <source>
        <dbReference type="EMBL" id="ODV71679.1"/>
    </source>
</evidence>
<keyword evidence="6 7" id="KW-0472">Membrane</keyword>
<dbReference type="PANTHER" id="PTHR13148:SF0">
    <property type="entry name" value="POST-GPI ATTACHMENT TO PROTEINS FACTOR 3"/>
    <property type="match status" value="1"/>
</dbReference>
<evidence type="ECO:0000313" key="10">
    <source>
        <dbReference type="Proteomes" id="UP000038830"/>
    </source>
</evidence>
<evidence type="ECO:0000313" key="8">
    <source>
        <dbReference type="EMBL" id="CEP22892.1"/>
    </source>
</evidence>
<comment type="function">
    <text evidence="7">Involved in the lipid remodeling steps of GPI-anchor maturation.</text>
</comment>
<dbReference type="InterPro" id="IPR007217">
    <property type="entry name" value="Per1-like"/>
</dbReference>
<reference evidence="9 11" key="3">
    <citation type="journal article" date="2016" name="Proc. Natl. Acad. Sci. U.S.A.">
        <title>Comparative genomics of biotechnologically important yeasts.</title>
        <authorList>
            <person name="Riley R."/>
            <person name="Haridas S."/>
            <person name="Wolfe K.H."/>
            <person name="Lopes M.R."/>
            <person name="Hittinger C.T."/>
            <person name="Goeker M."/>
            <person name="Salamov A.A."/>
            <person name="Wisecaver J.H."/>
            <person name="Long T.M."/>
            <person name="Calvey C.H."/>
            <person name="Aerts A.L."/>
            <person name="Barry K.W."/>
            <person name="Choi C."/>
            <person name="Clum A."/>
            <person name="Coughlan A.Y."/>
            <person name="Deshpande S."/>
            <person name="Douglass A.P."/>
            <person name="Hanson S.J."/>
            <person name="Klenk H.-P."/>
            <person name="LaButti K.M."/>
            <person name="Lapidus A."/>
            <person name="Lindquist E.A."/>
            <person name="Lipzen A.M."/>
            <person name="Meier-Kolthoff J.P."/>
            <person name="Ohm R.A."/>
            <person name="Otillar R.P."/>
            <person name="Pangilinan J.L."/>
            <person name="Peng Y."/>
            <person name="Rokas A."/>
            <person name="Rosa C.A."/>
            <person name="Scheuner C."/>
            <person name="Sibirny A.A."/>
            <person name="Slot J.C."/>
            <person name="Stielow J.B."/>
            <person name="Sun H."/>
            <person name="Kurtzman C.P."/>
            <person name="Blackwell M."/>
            <person name="Grigoriev I.V."/>
            <person name="Jeffries T.W."/>
        </authorList>
    </citation>
    <scope>NUCLEOTIDE SEQUENCE [LARGE SCALE GENOMIC DNA]</scope>
    <source>
        <strain evidence="11">ATCC 18201 / CBS 1600 / BCRC 20928 / JCM 3617 / NBRC 0987 / NRRL Y-1542</strain>
        <strain evidence="9">NRRL Y-1542</strain>
    </source>
</reference>
<evidence type="ECO:0000256" key="2">
    <source>
        <dbReference type="ARBA" id="ARBA00022502"/>
    </source>
</evidence>
<comment type="similarity">
    <text evidence="7">Belongs to the PGAP3 family.</text>
</comment>
<feature type="transmembrane region" description="Helical" evidence="7">
    <location>
        <begin position="144"/>
        <end position="167"/>
    </location>
</feature>
<keyword evidence="4 7" id="KW-0732">Signal</keyword>
<name>A0A0H5C523_CYBJN</name>
<dbReference type="AlphaFoldDB" id="A0A0H5C523"/>
<feature type="chain" id="PRO_5041001620" description="Post-GPI attachment to proteins factor 3" evidence="7">
    <location>
        <begin position="19"/>
        <end position="328"/>
    </location>
</feature>
<proteinExistence type="inferred from homology"/>
<dbReference type="Proteomes" id="UP000038830">
    <property type="component" value="Unassembled WGS sequence"/>
</dbReference>
<reference evidence="10" key="2">
    <citation type="journal article" date="2015" name="J. Biotechnol.">
        <title>The structure of the Cyberlindnera jadinii genome and its relation to Candida utilis analyzed by the occurrence of single nucleotide polymorphisms.</title>
        <authorList>
            <person name="Rupp O."/>
            <person name="Brinkrolf K."/>
            <person name="Buerth C."/>
            <person name="Kunigo M."/>
            <person name="Schneider J."/>
            <person name="Jaenicke S."/>
            <person name="Goesmann A."/>
            <person name="Puehler A."/>
            <person name="Jaeger K.-E."/>
            <person name="Ernst J.F."/>
        </authorList>
    </citation>
    <scope>NUCLEOTIDE SEQUENCE [LARGE SCALE GENOMIC DNA]</scope>
    <source>
        <strain evidence="10">ATCC 18201 / CBS 1600 / BCRC 20928 / JCM 3617 / NBRC 0987 / NRRL Y-1542</strain>
    </source>
</reference>
<dbReference type="EMBL" id="CDQK01000003">
    <property type="protein sequence ID" value="CEP22892.1"/>
    <property type="molecule type" value="Genomic_DNA"/>
</dbReference>
<keyword evidence="3 7" id="KW-0812">Transmembrane</keyword>
<protein>
    <recommendedName>
        <fullName evidence="7">Post-GPI attachment to proteins factor 3</fullName>
    </recommendedName>
</protein>
<evidence type="ECO:0000256" key="7">
    <source>
        <dbReference type="RuleBase" id="RU365066"/>
    </source>
</evidence>
<dbReference type="EMBL" id="KV453939">
    <property type="protein sequence ID" value="ODV71679.1"/>
    <property type="molecule type" value="Genomic_DNA"/>
</dbReference>
<organism evidence="8 10">
    <name type="scientific">Cyberlindnera jadinii (strain ATCC 18201 / CBS 1600 / BCRC 20928 / JCM 3617 / NBRC 0987 / NRRL Y-1542)</name>
    <name type="common">Torula yeast</name>
    <name type="synonym">Candida utilis</name>
    <dbReference type="NCBI Taxonomy" id="983966"/>
    <lineage>
        <taxon>Eukaryota</taxon>
        <taxon>Fungi</taxon>
        <taxon>Dikarya</taxon>
        <taxon>Ascomycota</taxon>
        <taxon>Saccharomycotina</taxon>
        <taxon>Saccharomycetes</taxon>
        <taxon>Phaffomycetales</taxon>
        <taxon>Phaffomycetaceae</taxon>
        <taxon>Cyberlindnera</taxon>
    </lineage>
</organism>
<gene>
    <name evidence="8" type="ORF">BN1211_3351</name>
    <name evidence="9" type="ORF">CYBJADRAFT_174966</name>
</gene>
<comment type="caution">
    <text evidence="7">Lacks conserved residue(s) required for the propagation of feature annotation.</text>
</comment>
<feature type="signal peptide" evidence="7">
    <location>
        <begin position="1"/>
        <end position="18"/>
    </location>
</feature>
<keyword evidence="2 7" id="KW-0337">GPI-anchor biosynthesis</keyword>
<dbReference type="PANTHER" id="PTHR13148">
    <property type="entry name" value="PER1-RELATED"/>
    <property type="match status" value="1"/>
</dbReference>
<accession>A0A1E4RWM7</accession>
<dbReference type="OMA" id="DFMIEDC"/>
<feature type="transmembrane region" description="Helical" evidence="7">
    <location>
        <begin position="270"/>
        <end position="292"/>
    </location>
</feature>
<keyword evidence="7" id="KW-0256">Endoplasmic reticulum</keyword>
<dbReference type="STRING" id="983966.A0A0H5C523"/>
<evidence type="ECO:0000256" key="6">
    <source>
        <dbReference type="ARBA" id="ARBA00023136"/>
    </source>
</evidence>
<keyword evidence="5 7" id="KW-1133">Transmembrane helix</keyword>
<dbReference type="GO" id="GO:0006506">
    <property type="term" value="P:GPI anchor biosynthetic process"/>
    <property type="evidence" value="ECO:0007669"/>
    <property type="project" value="UniProtKB-KW"/>
</dbReference>
<dbReference type="GO" id="GO:0016788">
    <property type="term" value="F:hydrolase activity, acting on ester bonds"/>
    <property type="evidence" value="ECO:0007669"/>
    <property type="project" value="TreeGrafter"/>
</dbReference>
<dbReference type="Proteomes" id="UP000094389">
    <property type="component" value="Unassembled WGS sequence"/>
</dbReference>
<dbReference type="Pfam" id="PF04080">
    <property type="entry name" value="Per1"/>
    <property type="match status" value="1"/>
</dbReference>
<evidence type="ECO:0000313" key="11">
    <source>
        <dbReference type="Proteomes" id="UP000094389"/>
    </source>
</evidence>
<feature type="transmembrane region" description="Helical" evidence="7">
    <location>
        <begin position="209"/>
        <end position="227"/>
    </location>
</feature>
<reference evidence="8" key="1">
    <citation type="submission" date="2014-12" db="EMBL/GenBank/DDBJ databases">
        <authorList>
            <person name="Jaenicke S."/>
        </authorList>
    </citation>
    <scope>NUCLEOTIDE SEQUENCE [LARGE SCALE GENOMIC DNA]</scope>
    <source>
        <strain evidence="8">CBS1600</strain>
    </source>
</reference>
<evidence type="ECO:0000256" key="3">
    <source>
        <dbReference type="ARBA" id="ARBA00022692"/>
    </source>
</evidence>
<feature type="transmembrane region" description="Helical" evidence="7">
    <location>
        <begin position="179"/>
        <end position="197"/>
    </location>
</feature>
<comment type="subcellular location">
    <subcellularLocation>
        <location evidence="1">Endomembrane system</location>
        <topology evidence="1">Multi-pass membrane protein</topology>
    </subcellularLocation>
    <subcellularLocation>
        <location evidence="7">Endoplasmic reticulum membrane</location>
        <topology evidence="7">Multi-pass membrane protein</topology>
    </subcellularLocation>
</comment>
<dbReference type="OrthoDB" id="419770at2759"/>
<feature type="transmembrane region" description="Helical" evidence="7">
    <location>
        <begin position="298"/>
        <end position="317"/>
    </location>
</feature>
<evidence type="ECO:0000256" key="1">
    <source>
        <dbReference type="ARBA" id="ARBA00004127"/>
    </source>
</evidence>
<sequence length="328" mass="38338">MKLSHCAVLLSLLVPSWCSPGDQLDEFEDCIQACEYTQCGTKDMASNSGFFNSYPYDSLNPLLRLLLWDCPSDCDYQCQQIVTELRLRDGEEVLQFHGKWPFKRLLGTQELASALFSLGNFIPHYQNLFKCYSYYQNSFGSLKILYWNIIIISAITSCAWFFSTIFHIRDLLITERLDYFFAGATVLGGFHGLLIRVCRLDRFAKRRHAVSIMCCLMYLYHFLRLNYDWSYTYNMRANITVAVLQYGLLLKMGYDHYKRDPKDPLWMKPLILIGTVVAAMSFEVFDFINLTFQVDAHALWHLFTIPPGFWLYDFLYADLETLKLGYKE</sequence>
<accession>A0A0H5C523</accession>
<dbReference type="GO" id="GO:0005789">
    <property type="term" value="C:endoplasmic reticulum membrane"/>
    <property type="evidence" value="ECO:0007669"/>
    <property type="project" value="UniProtKB-SubCell"/>
</dbReference>
<evidence type="ECO:0000256" key="4">
    <source>
        <dbReference type="ARBA" id="ARBA00022729"/>
    </source>
</evidence>
<evidence type="ECO:0000256" key="5">
    <source>
        <dbReference type="ARBA" id="ARBA00022989"/>
    </source>
</evidence>
<keyword evidence="11" id="KW-1185">Reference proteome</keyword>